<dbReference type="GO" id="GO:0004525">
    <property type="term" value="F:ribonuclease III activity"/>
    <property type="evidence" value="ECO:0007669"/>
    <property type="project" value="UniProtKB-UniRule"/>
</dbReference>
<evidence type="ECO:0000256" key="9">
    <source>
        <dbReference type="ARBA" id="ARBA00022801"/>
    </source>
</evidence>
<dbReference type="GO" id="GO:0005737">
    <property type="term" value="C:cytoplasm"/>
    <property type="evidence" value="ECO:0007669"/>
    <property type="project" value="UniProtKB-SubCell"/>
</dbReference>
<dbReference type="RefSeq" id="WP_129725478.1">
    <property type="nucleotide sequence ID" value="NZ_LR215036.1"/>
</dbReference>
<organism evidence="16 17">
    <name type="scientific">Mycoplasmopsis citelli</name>
    <dbReference type="NCBI Taxonomy" id="171281"/>
    <lineage>
        <taxon>Bacteria</taxon>
        <taxon>Bacillati</taxon>
        <taxon>Mycoplasmatota</taxon>
        <taxon>Mycoplasmoidales</taxon>
        <taxon>Metamycoplasmataceae</taxon>
        <taxon>Mycoplasmopsis</taxon>
    </lineage>
</organism>
<dbReference type="KEGG" id="mcit:NCTC10181_00527"/>
<evidence type="ECO:0000313" key="17">
    <source>
        <dbReference type="Proteomes" id="UP000290985"/>
    </source>
</evidence>
<proteinExistence type="inferred from homology"/>
<dbReference type="Pfam" id="PF00035">
    <property type="entry name" value="dsrm"/>
    <property type="match status" value="1"/>
</dbReference>
<evidence type="ECO:0000256" key="4">
    <source>
        <dbReference type="ARBA" id="ARBA00022664"/>
    </source>
</evidence>
<dbReference type="PANTHER" id="PTHR14950:SF37">
    <property type="entry name" value="ENDORIBONUCLEASE DICER"/>
    <property type="match status" value="1"/>
</dbReference>
<feature type="binding site" evidence="13">
    <location>
        <position position="122"/>
    </location>
    <ligand>
        <name>Mg(2+)</name>
        <dbReference type="ChEBI" id="CHEBI:18420"/>
    </ligand>
</feature>
<keyword evidence="6 13" id="KW-0540">Nuclease</keyword>
<dbReference type="GO" id="GO:0008033">
    <property type="term" value="P:tRNA processing"/>
    <property type="evidence" value="ECO:0007669"/>
    <property type="project" value="UniProtKB-KW"/>
</dbReference>
<evidence type="ECO:0000256" key="3">
    <source>
        <dbReference type="ARBA" id="ARBA00022552"/>
    </source>
</evidence>
<dbReference type="GO" id="GO:0046872">
    <property type="term" value="F:metal ion binding"/>
    <property type="evidence" value="ECO:0007669"/>
    <property type="project" value="UniProtKB-KW"/>
</dbReference>
<dbReference type="EMBL" id="LR215036">
    <property type="protein sequence ID" value="VEU74669.1"/>
    <property type="molecule type" value="Genomic_DNA"/>
</dbReference>
<keyword evidence="11 13" id="KW-0694">RNA-binding</keyword>
<dbReference type="InterPro" id="IPR036389">
    <property type="entry name" value="RNase_III_sf"/>
</dbReference>
<evidence type="ECO:0000256" key="2">
    <source>
        <dbReference type="ARBA" id="ARBA00010183"/>
    </source>
</evidence>
<dbReference type="Pfam" id="PF14622">
    <property type="entry name" value="Ribonucleas_3_3"/>
    <property type="match status" value="1"/>
</dbReference>
<evidence type="ECO:0000256" key="1">
    <source>
        <dbReference type="ARBA" id="ARBA00000109"/>
    </source>
</evidence>
<dbReference type="GO" id="GO:0019843">
    <property type="term" value="F:rRNA binding"/>
    <property type="evidence" value="ECO:0007669"/>
    <property type="project" value="UniProtKB-KW"/>
</dbReference>
<dbReference type="EC" id="3.1.26.3" evidence="13"/>
<evidence type="ECO:0000256" key="13">
    <source>
        <dbReference type="HAMAP-Rule" id="MF_00104"/>
    </source>
</evidence>
<comment type="cofactor">
    <cofactor evidence="13">
        <name>Mg(2+)</name>
        <dbReference type="ChEBI" id="CHEBI:18420"/>
    </cofactor>
</comment>
<dbReference type="HAMAP" id="MF_00104">
    <property type="entry name" value="RNase_III"/>
    <property type="match status" value="1"/>
</dbReference>
<dbReference type="NCBIfam" id="TIGR02191">
    <property type="entry name" value="RNaseIII"/>
    <property type="match status" value="1"/>
</dbReference>
<evidence type="ECO:0000256" key="6">
    <source>
        <dbReference type="ARBA" id="ARBA00022722"/>
    </source>
</evidence>
<keyword evidence="3 13" id="KW-0698">rRNA processing</keyword>
<reference evidence="16 17" key="1">
    <citation type="submission" date="2019-01" db="EMBL/GenBank/DDBJ databases">
        <authorList>
            <consortium name="Pathogen Informatics"/>
        </authorList>
    </citation>
    <scope>NUCLEOTIDE SEQUENCE [LARGE SCALE GENOMIC DNA]</scope>
    <source>
        <strain evidence="16 17">NCTC10181</strain>
    </source>
</reference>
<dbReference type="Gene3D" id="1.10.1520.10">
    <property type="entry name" value="Ribonuclease III domain"/>
    <property type="match status" value="1"/>
</dbReference>
<dbReference type="GO" id="GO:0006364">
    <property type="term" value="P:rRNA processing"/>
    <property type="evidence" value="ECO:0007669"/>
    <property type="project" value="UniProtKB-UniRule"/>
</dbReference>
<feature type="active site" evidence="13">
    <location>
        <position position="125"/>
    </location>
</feature>
<dbReference type="Proteomes" id="UP000290985">
    <property type="component" value="Chromosome"/>
</dbReference>
<comment type="catalytic activity">
    <reaction evidence="1 13">
        <text>Endonucleolytic cleavage to 5'-phosphomonoester.</text>
        <dbReference type="EC" id="3.1.26.3"/>
    </reaction>
</comment>
<feature type="binding site" evidence="13">
    <location>
        <position position="125"/>
    </location>
    <ligand>
        <name>Mg(2+)</name>
        <dbReference type="ChEBI" id="CHEBI:18420"/>
    </ligand>
</feature>
<evidence type="ECO:0000313" key="16">
    <source>
        <dbReference type="EMBL" id="VEU74669.1"/>
    </source>
</evidence>
<feature type="domain" description="DRBM" evidence="14">
    <location>
        <begin position="162"/>
        <end position="226"/>
    </location>
</feature>
<dbReference type="SUPFAM" id="SSF69065">
    <property type="entry name" value="RNase III domain-like"/>
    <property type="match status" value="1"/>
</dbReference>
<dbReference type="CDD" id="cd10845">
    <property type="entry name" value="DSRM_RNAse_III_family"/>
    <property type="match status" value="1"/>
</dbReference>
<dbReference type="CDD" id="cd00593">
    <property type="entry name" value="RIBOc"/>
    <property type="match status" value="1"/>
</dbReference>
<keyword evidence="5 13" id="KW-0819">tRNA processing</keyword>
<name>A0A449B235_9BACT</name>
<evidence type="ECO:0000256" key="12">
    <source>
        <dbReference type="ARBA" id="ARBA00049596"/>
    </source>
</evidence>
<dbReference type="OrthoDB" id="9805026at2"/>
<evidence type="ECO:0000256" key="5">
    <source>
        <dbReference type="ARBA" id="ARBA00022694"/>
    </source>
</evidence>
<comment type="similarity">
    <text evidence="2">Belongs to the ribonuclease III family.</text>
</comment>
<evidence type="ECO:0000256" key="8">
    <source>
        <dbReference type="ARBA" id="ARBA00022759"/>
    </source>
</evidence>
<dbReference type="PROSITE" id="PS00517">
    <property type="entry name" value="RNASE_3_1"/>
    <property type="match status" value="1"/>
</dbReference>
<keyword evidence="10 13" id="KW-0460">Magnesium</keyword>
<comment type="subunit">
    <text evidence="13">Homodimer.</text>
</comment>
<dbReference type="AlphaFoldDB" id="A0A449B235"/>
<dbReference type="PANTHER" id="PTHR14950">
    <property type="entry name" value="DICER-RELATED"/>
    <property type="match status" value="1"/>
</dbReference>
<evidence type="ECO:0000256" key="7">
    <source>
        <dbReference type="ARBA" id="ARBA00022723"/>
    </source>
</evidence>
<gene>
    <name evidence="13 16" type="primary">rnc</name>
    <name evidence="16" type="ORF">NCTC10181_00527</name>
</gene>
<dbReference type="SUPFAM" id="SSF54768">
    <property type="entry name" value="dsRNA-binding domain-like"/>
    <property type="match status" value="1"/>
</dbReference>
<dbReference type="InterPro" id="IPR014720">
    <property type="entry name" value="dsRBD_dom"/>
</dbReference>
<dbReference type="FunFam" id="1.10.1520.10:FF:000001">
    <property type="entry name" value="Ribonuclease 3"/>
    <property type="match status" value="1"/>
</dbReference>
<comment type="subcellular location">
    <subcellularLocation>
        <location evidence="13">Cytoplasm</location>
    </subcellularLocation>
</comment>
<dbReference type="InterPro" id="IPR000999">
    <property type="entry name" value="RNase_III_dom"/>
</dbReference>
<keyword evidence="13" id="KW-0963">Cytoplasm</keyword>
<evidence type="ECO:0000259" key="14">
    <source>
        <dbReference type="PROSITE" id="PS50137"/>
    </source>
</evidence>
<dbReference type="InterPro" id="IPR011907">
    <property type="entry name" value="RNase_III"/>
</dbReference>
<feature type="active site" evidence="13">
    <location>
        <position position="53"/>
    </location>
</feature>
<protein>
    <recommendedName>
        <fullName evidence="13">Ribonuclease 3</fullName>
        <ecNumber evidence="13">3.1.26.3</ecNumber>
    </recommendedName>
    <alternativeName>
        <fullName evidence="13">Ribonuclease III</fullName>
        <shortName evidence="13">RNase III</shortName>
    </alternativeName>
</protein>
<keyword evidence="8 13" id="KW-0255">Endonuclease</keyword>
<dbReference type="SMART" id="SM00358">
    <property type="entry name" value="DSRM"/>
    <property type="match status" value="1"/>
</dbReference>
<keyword evidence="7 13" id="KW-0479">Metal-binding</keyword>
<feature type="binding site" evidence="13">
    <location>
        <position position="49"/>
    </location>
    <ligand>
        <name>Mg(2+)</name>
        <dbReference type="ChEBI" id="CHEBI:18420"/>
    </ligand>
</feature>
<accession>A0A449B235</accession>
<dbReference type="PROSITE" id="PS50142">
    <property type="entry name" value="RNASE_3_2"/>
    <property type="match status" value="1"/>
</dbReference>
<dbReference type="GO" id="GO:0006397">
    <property type="term" value="P:mRNA processing"/>
    <property type="evidence" value="ECO:0007669"/>
    <property type="project" value="UniProtKB-UniRule"/>
</dbReference>
<dbReference type="SMART" id="SM00535">
    <property type="entry name" value="RIBOc"/>
    <property type="match status" value="1"/>
</dbReference>
<keyword evidence="9 13" id="KW-0378">Hydrolase</keyword>
<evidence type="ECO:0000259" key="15">
    <source>
        <dbReference type="PROSITE" id="PS50142"/>
    </source>
</evidence>
<feature type="domain" description="RNase III" evidence="15">
    <location>
        <begin position="9"/>
        <end position="136"/>
    </location>
</feature>
<dbReference type="PROSITE" id="PS50137">
    <property type="entry name" value="DS_RBD"/>
    <property type="match status" value="1"/>
</dbReference>
<keyword evidence="17" id="KW-1185">Reference proteome</keyword>
<evidence type="ECO:0000256" key="11">
    <source>
        <dbReference type="ARBA" id="ARBA00022884"/>
    </source>
</evidence>
<comment type="function">
    <text evidence="12 13">Digests double-stranded RNA. Involved in the processing of primary rRNA transcript to yield the immediate precursors to the large and small rRNAs (23S and 16S). Processes some mRNAs, and tRNAs when they are encoded in the rRNA operon. Processes pre-crRNA and tracrRNA of type II CRISPR loci if present in the organism.</text>
</comment>
<dbReference type="Gene3D" id="3.30.160.20">
    <property type="match status" value="1"/>
</dbReference>
<keyword evidence="13" id="KW-0699">rRNA-binding</keyword>
<keyword evidence="4 13" id="KW-0507">mRNA processing</keyword>
<sequence>MNITKAKTLEEFLKFHEINPKNHKLYFCAITHSSYVALKKGLNSYEQLEFLGDSILNFLSSEYIFRKYTNLEPGKQTRVRSTAVRTETLAELSEKLGLVDILKTGVKQTESDVKKSLKVKADVFESMLGAIYLDQGLKVAKKFLEKYIFPVIDKVHAQSNKDSKTTLQEYIQSFSKDGVTYSVSQYDDKKFIAKVIYDKQVFGVGIGNSKKEAEQIAAQDALNKLK</sequence>
<evidence type="ECO:0000256" key="10">
    <source>
        <dbReference type="ARBA" id="ARBA00022842"/>
    </source>
</evidence>